<gene>
    <name evidence="2" type="ORF">MUK42_02492</name>
</gene>
<dbReference type="AlphaFoldDB" id="A0A9E7ELB0"/>
<evidence type="ECO:0000256" key="1">
    <source>
        <dbReference type="SAM" id="MobiDB-lite"/>
    </source>
</evidence>
<reference evidence="2" key="1">
    <citation type="submission" date="2022-05" db="EMBL/GenBank/DDBJ databases">
        <title>The Musa troglodytarum L. genome provides insights into the mechanism of non-climacteric behaviour and enrichment of carotenoids.</title>
        <authorList>
            <person name="Wang J."/>
        </authorList>
    </citation>
    <scope>NUCLEOTIDE SEQUENCE</scope>
    <source>
        <tissue evidence="2">Leaf</tissue>
    </source>
</reference>
<evidence type="ECO:0000313" key="2">
    <source>
        <dbReference type="EMBL" id="URD78877.1"/>
    </source>
</evidence>
<name>A0A9E7ELB0_9LILI</name>
<organism evidence="2 3">
    <name type="scientific">Musa troglodytarum</name>
    <name type="common">fe'i banana</name>
    <dbReference type="NCBI Taxonomy" id="320322"/>
    <lineage>
        <taxon>Eukaryota</taxon>
        <taxon>Viridiplantae</taxon>
        <taxon>Streptophyta</taxon>
        <taxon>Embryophyta</taxon>
        <taxon>Tracheophyta</taxon>
        <taxon>Spermatophyta</taxon>
        <taxon>Magnoliopsida</taxon>
        <taxon>Liliopsida</taxon>
        <taxon>Zingiberales</taxon>
        <taxon>Musaceae</taxon>
        <taxon>Musa</taxon>
    </lineage>
</organism>
<protein>
    <submittedName>
        <fullName evidence="2">Ankyrin repeat</fullName>
    </submittedName>
</protein>
<keyword evidence="3" id="KW-1185">Reference proteome</keyword>
<dbReference type="EMBL" id="CP097503">
    <property type="protein sequence ID" value="URD78877.1"/>
    <property type="molecule type" value="Genomic_DNA"/>
</dbReference>
<sequence>METPERHRGGRTDSRRGAANLPFSTPPRGTGTSPRSSRSATLIPSPSILEIAIPGHLVIRFLCKNKADVGAAAMDDTTAIHFDPSTRSSRDN</sequence>
<feature type="region of interest" description="Disordered" evidence="1">
    <location>
        <begin position="1"/>
        <end position="43"/>
    </location>
</feature>
<accession>A0A9E7ELB0</accession>
<proteinExistence type="predicted"/>
<feature type="compositionally biased region" description="Low complexity" evidence="1">
    <location>
        <begin position="26"/>
        <end position="39"/>
    </location>
</feature>
<dbReference type="Proteomes" id="UP001055439">
    <property type="component" value="Chromosome 10"/>
</dbReference>
<evidence type="ECO:0000313" key="3">
    <source>
        <dbReference type="Proteomes" id="UP001055439"/>
    </source>
</evidence>
<feature type="compositionally biased region" description="Basic and acidic residues" evidence="1">
    <location>
        <begin position="1"/>
        <end position="16"/>
    </location>
</feature>